<keyword evidence="2" id="KW-1185">Reference proteome</keyword>
<dbReference type="AlphaFoldDB" id="A0A345E687"/>
<dbReference type="InterPro" id="IPR017850">
    <property type="entry name" value="Alkaline_phosphatase_core_sf"/>
</dbReference>
<dbReference type="SUPFAM" id="SSF53649">
    <property type="entry name" value="Alkaline phosphatase-like"/>
    <property type="match status" value="1"/>
</dbReference>
<sequence>MRHHLRKAREIYAGGGLRTVVGSALRYAPVEFNNAVFHLRHGNGTHVMAEDWDNLLILDGCRYDLFEETVDMDGTLESRISLGSSSEEFLERNFGGKTFHDTVYVNANPYIPRLNLDRDTFHAVIDCLDDWEPNLQTIPPEPVADALREANADFPDKRLVGHFMQPHAPFIGKLGQRIVGGGWRSDESGEGEQGIWNYLRDGTTDVDLGTVWDAYRENLDVVLESVEALLDELDGKTVITADHGNLVGERLGPIPTRRKYGHPYGVHAPGLVRVPWFVVPFDDRREITADPPIDRGSTADQETVEQRLDALGYK</sequence>
<reference evidence="1 2" key="1">
    <citation type="submission" date="2018-07" db="EMBL/GenBank/DDBJ databases">
        <title>Genome sequences of Haloplanus sp. CBA1113.</title>
        <authorList>
            <person name="Kim Y.B."/>
            <person name="Roh S.W."/>
        </authorList>
    </citation>
    <scope>NUCLEOTIDE SEQUENCE [LARGE SCALE GENOMIC DNA]</scope>
    <source>
        <strain evidence="1 2">CBA1113</strain>
    </source>
</reference>
<evidence type="ECO:0000313" key="1">
    <source>
        <dbReference type="EMBL" id="AXG07709.1"/>
    </source>
</evidence>
<protein>
    <submittedName>
        <fullName evidence="1">Uncharacterized protein</fullName>
    </submittedName>
</protein>
<dbReference type="Proteomes" id="UP000253273">
    <property type="component" value="Chromosome"/>
</dbReference>
<dbReference type="RefSeq" id="WP_114586831.1">
    <property type="nucleotide sequence ID" value="NZ_CP031150.1"/>
</dbReference>
<dbReference type="Gene3D" id="3.40.720.10">
    <property type="entry name" value="Alkaline Phosphatase, subunit A"/>
    <property type="match status" value="1"/>
</dbReference>
<dbReference type="EMBL" id="CP031150">
    <property type="protein sequence ID" value="AXG07709.1"/>
    <property type="molecule type" value="Genomic_DNA"/>
</dbReference>
<accession>A0A345E687</accession>
<name>A0A345E687_9EURY</name>
<proteinExistence type="predicted"/>
<dbReference type="KEGG" id="haj:DU500_15425"/>
<gene>
    <name evidence="1" type="ORF">DU500_15425</name>
</gene>
<dbReference type="OrthoDB" id="100846at2157"/>
<dbReference type="GeneID" id="37284804"/>
<evidence type="ECO:0000313" key="2">
    <source>
        <dbReference type="Proteomes" id="UP000253273"/>
    </source>
</evidence>
<organism evidence="1 2">
    <name type="scientific">Haloplanus rubicundus</name>
    <dbReference type="NCBI Taxonomy" id="1547898"/>
    <lineage>
        <taxon>Archaea</taxon>
        <taxon>Methanobacteriati</taxon>
        <taxon>Methanobacteriota</taxon>
        <taxon>Stenosarchaea group</taxon>
        <taxon>Halobacteria</taxon>
        <taxon>Halobacteriales</taxon>
        <taxon>Haloferacaceae</taxon>
        <taxon>Haloplanus</taxon>
    </lineage>
</organism>